<keyword evidence="12" id="KW-1185">Reference proteome</keyword>
<dbReference type="SMART" id="SM00020">
    <property type="entry name" value="Tryp_SPc"/>
    <property type="match status" value="1"/>
</dbReference>
<dbReference type="AlphaFoldDB" id="A0A084WB20"/>
<dbReference type="PRINTS" id="PR00722">
    <property type="entry name" value="CHYMOTRYPSIN"/>
</dbReference>
<keyword evidence="7" id="KW-0325">Glycoprotein</keyword>
<evidence type="ECO:0000256" key="8">
    <source>
        <dbReference type="ARBA" id="ARBA00024195"/>
    </source>
</evidence>
<proteinExistence type="inferred from homology"/>
<dbReference type="VEuPathDB" id="VectorBase:ASIC015663"/>
<evidence type="ECO:0000256" key="1">
    <source>
        <dbReference type="ARBA" id="ARBA00004613"/>
    </source>
</evidence>
<organism evidence="10">
    <name type="scientific">Anopheles sinensis</name>
    <name type="common">Mosquito</name>
    <dbReference type="NCBI Taxonomy" id="74873"/>
    <lineage>
        <taxon>Eukaryota</taxon>
        <taxon>Metazoa</taxon>
        <taxon>Ecdysozoa</taxon>
        <taxon>Arthropoda</taxon>
        <taxon>Hexapoda</taxon>
        <taxon>Insecta</taxon>
        <taxon>Pterygota</taxon>
        <taxon>Neoptera</taxon>
        <taxon>Endopterygota</taxon>
        <taxon>Diptera</taxon>
        <taxon>Nematocera</taxon>
        <taxon>Culicoidea</taxon>
        <taxon>Culicidae</taxon>
        <taxon>Anophelinae</taxon>
        <taxon>Anopheles</taxon>
    </lineage>
</organism>
<dbReference type="PANTHER" id="PTHR24252">
    <property type="entry name" value="ACROSIN-RELATED"/>
    <property type="match status" value="1"/>
</dbReference>
<evidence type="ECO:0000256" key="4">
    <source>
        <dbReference type="ARBA" id="ARBA00022729"/>
    </source>
</evidence>
<comment type="subcellular location">
    <subcellularLocation>
        <location evidence="1">Secreted</location>
    </subcellularLocation>
</comment>
<evidence type="ECO:0000313" key="12">
    <source>
        <dbReference type="Proteomes" id="UP000030765"/>
    </source>
</evidence>
<dbReference type="InterPro" id="IPR001254">
    <property type="entry name" value="Trypsin_dom"/>
</dbReference>
<dbReference type="GO" id="GO:0045087">
    <property type="term" value="P:innate immune response"/>
    <property type="evidence" value="ECO:0007669"/>
    <property type="project" value="UniProtKB-KW"/>
</dbReference>
<name>A0A084WB20_ANOSI</name>
<gene>
    <name evidence="10" type="ORF">ZHAS_00015663</name>
</gene>
<evidence type="ECO:0000256" key="2">
    <source>
        <dbReference type="ARBA" id="ARBA00022525"/>
    </source>
</evidence>
<evidence type="ECO:0000256" key="7">
    <source>
        <dbReference type="ARBA" id="ARBA00023180"/>
    </source>
</evidence>
<dbReference type="GO" id="GO:0004252">
    <property type="term" value="F:serine-type endopeptidase activity"/>
    <property type="evidence" value="ECO:0007669"/>
    <property type="project" value="InterPro"/>
</dbReference>
<dbReference type="EMBL" id="ATLV01022303">
    <property type="status" value="NOT_ANNOTATED_CDS"/>
    <property type="molecule type" value="Genomic_DNA"/>
</dbReference>
<dbReference type="EMBL" id="KE525331">
    <property type="protein sequence ID" value="KFB47414.1"/>
    <property type="molecule type" value="Genomic_DNA"/>
</dbReference>
<sequence length="236" mass="26249">MFFNFHCVQEYFCCPQLDLTKDTHRCAGDDDEDHTAFPSCSCRYKPFLVPNAMCNSDSLLFPSATKMCCKVPSTDRLIFHPKARVLAELTCGSVLNEANVFDARIQQGIESSRGEFPWMVTLLYKNITQAHCAGTLIHPRYVLTAAHCVRKFKGKLKKVCLGAHNLLQCDDSASTHCSDHVQGISIEKHILHSAHDIALLKLQHPAELVPGIVEPICLPVTKQLLMHLPPNLTIAG</sequence>
<reference evidence="10 12" key="1">
    <citation type="journal article" date="2014" name="BMC Genomics">
        <title>Genome sequence of Anopheles sinensis provides insight into genetics basis of mosquito competence for malaria parasites.</title>
        <authorList>
            <person name="Zhou D."/>
            <person name="Zhang D."/>
            <person name="Ding G."/>
            <person name="Shi L."/>
            <person name="Hou Q."/>
            <person name="Ye Y."/>
            <person name="Xu Y."/>
            <person name="Zhou H."/>
            <person name="Xiong C."/>
            <person name="Li S."/>
            <person name="Yu J."/>
            <person name="Hong S."/>
            <person name="Yu X."/>
            <person name="Zou P."/>
            <person name="Chen C."/>
            <person name="Chang X."/>
            <person name="Wang W."/>
            <person name="Lv Y."/>
            <person name="Sun Y."/>
            <person name="Ma L."/>
            <person name="Shen B."/>
            <person name="Zhu C."/>
        </authorList>
    </citation>
    <scope>NUCLEOTIDE SEQUENCE [LARGE SCALE GENOMIC DNA]</scope>
</reference>
<feature type="domain" description="Peptidase S1" evidence="9">
    <location>
        <begin position="105"/>
        <end position="236"/>
    </location>
</feature>
<keyword evidence="5" id="KW-0391">Immunity</keyword>
<dbReference type="VEuPathDB" id="VectorBase:ASIS022488"/>
<keyword evidence="4" id="KW-0732">Signal</keyword>
<dbReference type="STRING" id="74873.A0A084WB20"/>
<dbReference type="Gene3D" id="2.40.10.10">
    <property type="entry name" value="Trypsin-like serine proteases"/>
    <property type="match status" value="2"/>
</dbReference>
<reference evidence="11" key="2">
    <citation type="submission" date="2020-05" db="UniProtKB">
        <authorList>
            <consortium name="EnsemblMetazoa"/>
        </authorList>
    </citation>
    <scope>IDENTIFICATION</scope>
</reference>
<dbReference type="OrthoDB" id="5597713at2759"/>
<dbReference type="PROSITE" id="PS50240">
    <property type="entry name" value="TRYPSIN_DOM"/>
    <property type="match status" value="1"/>
</dbReference>
<dbReference type="EnsemblMetazoa" id="ASIC015663-RA">
    <property type="protein sequence ID" value="ASIC015663-PA"/>
    <property type="gene ID" value="ASIC015663"/>
</dbReference>
<dbReference type="InterPro" id="IPR009003">
    <property type="entry name" value="Peptidase_S1_PA"/>
</dbReference>
<evidence type="ECO:0000256" key="3">
    <source>
        <dbReference type="ARBA" id="ARBA00022588"/>
    </source>
</evidence>
<dbReference type="InterPro" id="IPR001314">
    <property type="entry name" value="Peptidase_S1A"/>
</dbReference>
<dbReference type="Proteomes" id="UP000030765">
    <property type="component" value="Unassembled WGS sequence"/>
</dbReference>
<evidence type="ECO:0000313" key="10">
    <source>
        <dbReference type="EMBL" id="KFB47414.1"/>
    </source>
</evidence>
<dbReference type="PROSITE" id="PS00134">
    <property type="entry name" value="TRYPSIN_HIS"/>
    <property type="match status" value="1"/>
</dbReference>
<comment type="similarity">
    <text evidence="8">Belongs to the peptidase S1 family. CLIP subfamily.</text>
</comment>
<keyword evidence="6" id="KW-1015">Disulfide bond</keyword>
<dbReference type="Pfam" id="PF00089">
    <property type="entry name" value="Trypsin"/>
    <property type="match status" value="1"/>
</dbReference>
<evidence type="ECO:0000259" key="9">
    <source>
        <dbReference type="PROSITE" id="PS50240"/>
    </source>
</evidence>
<dbReference type="InterPro" id="IPR043504">
    <property type="entry name" value="Peptidase_S1_PA_chymotrypsin"/>
</dbReference>
<dbReference type="SUPFAM" id="SSF50494">
    <property type="entry name" value="Trypsin-like serine proteases"/>
    <property type="match status" value="1"/>
</dbReference>
<accession>A0A084WB20</accession>
<keyword evidence="3" id="KW-0399">Innate immunity</keyword>
<dbReference type="InterPro" id="IPR018114">
    <property type="entry name" value="TRYPSIN_HIS"/>
</dbReference>
<dbReference type="PANTHER" id="PTHR24252:SF7">
    <property type="entry name" value="HYALIN"/>
    <property type="match status" value="1"/>
</dbReference>
<dbReference type="GO" id="GO:0005576">
    <property type="term" value="C:extracellular region"/>
    <property type="evidence" value="ECO:0007669"/>
    <property type="project" value="UniProtKB-SubCell"/>
</dbReference>
<evidence type="ECO:0000256" key="6">
    <source>
        <dbReference type="ARBA" id="ARBA00023157"/>
    </source>
</evidence>
<evidence type="ECO:0000256" key="5">
    <source>
        <dbReference type="ARBA" id="ARBA00022859"/>
    </source>
</evidence>
<keyword evidence="2" id="KW-0964">Secreted</keyword>
<protein>
    <submittedName>
        <fullName evidence="10">AGAP001648-PA-like protein</fullName>
    </submittedName>
</protein>
<evidence type="ECO:0000313" key="11">
    <source>
        <dbReference type="EnsemblMetazoa" id="ASIC015663-PA"/>
    </source>
</evidence>
<dbReference type="GO" id="GO:0006508">
    <property type="term" value="P:proteolysis"/>
    <property type="evidence" value="ECO:0007669"/>
    <property type="project" value="InterPro"/>
</dbReference>
<dbReference type="FunFam" id="2.40.10.10:FF:000028">
    <property type="entry name" value="Serine protease easter"/>
    <property type="match status" value="1"/>
</dbReference>